<accession>A0AAC9LKD4</accession>
<dbReference type="KEGG" id="lvn:BWR22_06750"/>
<sequence>MKKHLFSVAFAGILLVGCNATKTAGEKSKNDLASLNPIETSLNLSKVVDDKAPVTINPGRFTTETVTYRLPRVVQGTYSVSDFGKYVDDFKAIDYKGNELPVVKTDTNTWTISNATNLDMIMYNVNDTFDMETQGGGIGKEVPFSPAGTNIETTNYVLNLHGFVGYFDSLKTAQYNLNVTAPKTMLKTSALQETETKMNEDGLTMTTTYFAPRYFDITDNPMFYGALDVEEFQVGDIKIVLSVYSPNNVHSAEKIKAVMQKMMEAQKTYLGDINTTPRYDIYLYLSEGKEESPKGFGALEHHTSTVVVLPESMPFDALSASMIDVVSHEFFHIVTPLSVHSEDVHYFDYNQPTFSKHLWMYEGVTEYFATLFQVNQDLVEEEEFYTKIMGKIKAASAMNDSMSFTEMSENILEDAYAPQYLNVYQKGALIGMCIDILMREESNGNRGILSLMKELSLKYGKNKPFEDDNLIAEITAMTYPSVGEFLNTHVVGNTPINYNDFFAKAGLVLTESKVKTSYIQNEGTLIFAPDMATMTIPFSEAVKDNSFWAENGVLPGDVIKTVDGKELNMASAQQILTEVYMWKPGREVDVRLDRNGEEIVVKTTLTQSYTTGSSLAIDPNATAKQNALREAWLKG</sequence>
<dbReference type="RefSeq" id="WP_076732852.1">
    <property type="nucleotide sequence ID" value="NZ_CP019352.1"/>
</dbReference>
<dbReference type="Gene3D" id="2.60.40.3650">
    <property type="match status" value="1"/>
</dbReference>
<proteinExistence type="predicted"/>
<evidence type="ECO:0000259" key="2">
    <source>
        <dbReference type="Pfam" id="PF17899"/>
    </source>
</evidence>
<name>A0AAC9LKD4_9FLAO</name>
<dbReference type="Gene3D" id="2.30.42.10">
    <property type="match status" value="1"/>
</dbReference>
<dbReference type="AlphaFoldDB" id="A0AAC9LKD4"/>
<keyword evidence="4" id="KW-1185">Reference proteome</keyword>
<dbReference type="InterPro" id="IPR040756">
    <property type="entry name" value="Peptidase_M61_N"/>
</dbReference>
<dbReference type="SUPFAM" id="SSF55486">
    <property type="entry name" value="Metalloproteases ('zincins'), catalytic domain"/>
    <property type="match status" value="1"/>
</dbReference>
<evidence type="ECO:0000313" key="3">
    <source>
        <dbReference type="EMBL" id="APY00019.1"/>
    </source>
</evidence>
<dbReference type="InterPro" id="IPR027268">
    <property type="entry name" value="Peptidase_M4/M1_CTD_sf"/>
</dbReference>
<reference evidence="3 4" key="1">
    <citation type="submission" date="2017-01" db="EMBL/GenBank/DDBJ databases">
        <title>Complete genome of Lacinutrix venerupis DOK2-8 isolated from seawater in Dokdo.</title>
        <authorList>
            <person name="Chi W.-J."/>
            <person name="Kim J.H."/>
        </authorList>
    </citation>
    <scope>NUCLEOTIDE SEQUENCE [LARGE SCALE GENOMIC DNA]</scope>
    <source>
        <strain evidence="3 4">DOK2-8</strain>
    </source>
</reference>
<feature type="domain" description="Peptidase M61 N-terminal" evidence="2">
    <location>
        <begin position="41"/>
        <end position="226"/>
    </location>
</feature>
<evidence type="ECO:0000313" key="4">
    <source>
        <dbReference type="Proteomes" id="UP000187506"/>
    </source>
</evidence>
<dbReference type="Pfam" id="PF17899">
    <property type="entry name" value="Peptidase_M61_N"/>
    <property type="match status" value="1"/>
</dbReference>
<dbReference type="Pfam" id="PF05299">
    <property type="entry name" value="Peptidase_M61"/>
    <property type="match status" value="1"/>
</dbReference>
<dbReference type="Proteomes" id="UP000187506">
    <property type="component" value="Chromosome"/>
</dbReference>
<evidence type="ECO:0000259" key="1">
    <source>
        <dbReference type="Pfam" id="PF05299"/>
    </source>
</evidence>
<dbReference type="InterPro" id="IPR036034">
    <property type="entry name" value="PDZ_sf"/>
</dbReference>
<protein>
    <submittedName>
        <fullName evidence="3">Peptidase M61</fullName>
    </submittedName>
</protein>
<dbReference type="PROSITE" id="PS51257">
    <property type="entry name" value="PROKAR_LIPOPROTEIN"/>
    <property type="match status" value="1"/>
</dbReference>
<dbReference type="InterPro" id="IPR007963">
    <property type="entry name" value="Peptidase_M61_catalytic"/>
</dbReference>
<dbReference type="EMBL" id="CP019352">
    <property type="protein sequence ID" value="APY00019.1"/>
    <property type="molecule type" value="Genomic_DNA"/>
</dbReference>
<organism evidence="3 4">
    <name type="scientific">Lacinutrix venerupis</name>
    <dbReference type="NCBI Taxonomy" id="1486034"/>
    <lineage>
        <taxon>Bacteria</taxon>
        <taxon>Pseudomonadati</taxon>
        <taxon>Bacteroidota</taxon>
        <taxon>Flavobacteriia</taxon>
        <taxon>Flavobacteriales</taxon>
        <taxon>Flavobacteriaceae</taxon>
        <taxon>Lacinutrix</taxon>
    </lineage>
</organism>
<dbReference type="SUPFAM" id="SSF50156">
    <property type="entry name" value="PDZ domain-like"/>
    <property type="match status" value="1"/>
</dbReference>
<feature type="domain" description="Peptidase M61 catalytic" evidence="1">
    <location>
        <begin position="322"/>
        <end position="430"/>
    </location>
</feature>
<dbReference type="Gene3D" id="1.10.390.10">
    <property type="entry name" value="Neutral Protease Domain 2"/>
    <property type="match status" value="1"/>
</dbReference>
<gene>
    <name evidence="3" type="ORF">BWR22_06750</name>
</gene>